<dbReference type="Pfam" id="PF00034">
    <property type="entry name" value="Cytochrom_C"/>
    <property type="match status" value="2"/>
</dbReference>
<dbReference type="GO" id="GO:0009055">
    <property type="term" value="F:electron transfer activity"/>
    <property type="evidence" value="ECO:0007669"/>
    <property type="project" value="InterPro"/>
</dbReference>
<evidence type="ECO:0000256" key="6">
    <source>
        <dbReference type="PROSITE-ProRule" id="PRU00433"/>
    </source>
</evidence>
<dbReference type="InterPro" id="IPR050597">
    <property type="entry name" value="Cytochrome_c_Oxidase_Subunit"/>
</dbReference>
<keyword evidence="2 6" id="KW-0349">Heme</keyword>
<accession>A0A450U1K3</accession>
<evidence type="ECO:0000256" key="3">
    <source>
        <dbReference type="ARBA" id="ARBA00022723"/>
    </source>
</evidence>
<organism evidence="9">
    <name type="scientific">Candidatus Kentrum sp. FW</name>
    <dbReference type="NCBI Taxonomy" id="2126338"/>
    <lineage>
        <taxon>Bacteria</taxon>
        <taxon>Pseudomonadati</taxon>
        <taxon>Pseudomonadota</taxon>
        <taxon>Gammaproteobacteria</taxon>
        <taxon>Candidatus Kentrum</taxon>
    </lineage>
</organism>
<name>A0A450U1K3_9GAMM</name>
<dbReference type="SUPFAM" id="SSF46626">
    <property type="entry name" value="Cytochrome c"/>
    <property type="match status" value="2"/>
</dbReference>
<dbReference type="InterPro" id="IPR009056">
    <property type="entry name" value="Cyt_c-like_dom"/>
</dbReference>
<evidence type="ECO:0000256" key="2">
    <source>
        <dbReference type="ARBA" id="ARBA00022617"/>
    </source>
</evidence>
<evidence type="ECO:0000256" key="1">
    <source>
        <dbReference type="ARBA" id="ARBA00022448"/>
    </source>
</evidence>
<proteinExistence type="predicted"/>
<evidence type="ECO:0000313" key="9">
    <source>
        <dbReference type="EMBL" id="VFJ76391.1"/>
    </source>
</evidence>
<feature type="chain" id="PRO_5019096666" evidence="7">
    <location>
        <begin position="26"/>
        <end position="210"/>
    </location>
</feature>
<evidence type="ECO:0000256" key="4">
    <source>
        <dbReference type="ARBA" id="ARBA00022982"/>
    </source>
</evidence>
<dbReference type="EMBL" id="CAADFE010000103">
    <property type="protein sequence ID" value="VFJ76391.1"/>
    <property type="molecule type" value="Genomic_DNA"/>
</dbReference>
<gene>
    <name evidence="9" type="ORF">BECKFW1821C_GA0114237_11039</name>
</gene>
<evidence type="ECO:0000256" key="5">
    <source>
        <dbReference type="ARBA" id="ARBA00023004"/>
    </source>
</evidence>
<protein>
    <submittedName>
        <fullName evidence="9">Cytochrome c553</fullName>
    </submittedName>
</protein>
<evidence type="ECO:0000259" key="8">
    <source>
        <dbReference type="PROSITE" id="PS51007"/>
    </source>
</evidence>
<sequence length="210" mass="23123">MNRWRQLIFRTAFIIPVTLMPNVHADDYTLVPDELLYCTTCHGVELGGNRLVNAPRLDGMEGWYVENQLRAFKKGWRGAHGQDTTGMEMRAQVVSFDEQQIADATVFVTSVPARTKRMSHTVTGDIEKGKALYATCAGCHGQQGEGSEANQAPGLAGRNDWYLVRQLKKFRIGARGYAQEDVLGARMSGASALLKDDGAIEAVVAYIDTL</sequence>
<dbReference type="GO" id="GO:0046872">
    <property type="term" value="F:metal ion binding"/>
    <property type="evidence" value="ECO:0007669"/>
    <property type="project" value="UniProtKB-KW"/>
</dbReference>
<dbReference type="AlphaFoldDB" id="A0A450U1K3"/>
<dbReference type="InterPro" id="IPR036909">
    <property type="entry name" value="Cyt_c-like_dom_sf"/>
</dbReference>
<reference evidence="9" key="1">
    <citation type="submission" date="2019-02" db="EMBL/GenBank/DDBJ databases">
        <authorList>
            <person name="Gruber-Vodicka R. H."/>
            <person name="Seah K. B. B."/>
        </authorList>
    </citation>
    <scope>NUCLEOTIDE SEQUENCE</scope>
    <source>
        <strain evidence="9">BECK_BZ131</strain>
    </source>
</reference>
<dbReference type="GO" id="GO:0020037">
    <property type="term" value="F:heme binding"/>
    <property type="evidence" value="ECO:0007669"/>
    <property type="project" value="InterPro"/>
</dbReference>
<keyword evidence="3 6" id="KW-0479">Metal-binding</keyword>
<keyword evidence="4" id="KW-0249">Electron transport</keyword>
<feature type="signal peptide" evidence="7">
    <location>
        <begin position="1"/>
        <end position="25"/>
    </location>
</feature>
<dbReference type="Gene3D" id="1.10.760.10">
    <property type="entry name" value="Cytochrome c-like domain"/>
    <property type="match status" value="2"/>
</dbReference>
<keyword evidence="5 6" id="KW-0408">Iron</keyword>
<keyword evidence="7" id="KW-0732">Signal</keyword>
<evidence type="ECO:0000256" key="7">
    <source>
        <dbReference type="SAM" id="SignalP"/>
    </source>
</evidence>
<keyword evidence="1" id="KW-0813">Transport</keyword>
<dbReference type="PROSITE" id="PS51007">
    <property type="entry name" value="CYTC"/>
    <property type="match status" value="2"/>
</dbReference>
<dbReference type="PANTHER" id="PTHR33751:SF9">
    <property type="entry name" value="CYTOCHROME C4"/>
    <property type="match status" value="1"/>
</dbReference>
<feature type="domain" description="Cytochrome c" evidence="8">
    <location>
        <begin position="21"/>
        <end position="112"/>
    </location>
</feature>
<feature type="domain" description="Cytochrome c" evidence="8">
    <location>
        <begin position="124"/>
        <end position="210"/>
    </location>
</feature>
<dbReference type="PANTHER" id="PTHR33751">
    <property type="entry name" value="CBB3-TYPE CYTOCHROME C OXIDASE SUBUNIT FIXP"/>
    <property type="match status" value="1"/>
</dbReference>